<evidence type="ECO:0000256" key="6">
    <source>
        <dbReference type="ARBA" id="ARBA00022777"/>
    </source>
</evidence>
<keyword evidence="8" id="KW-0902">Two-component regulatory system</keyword>
<dbReference type="RefSeq" id="WP_143777074.1">
    <property type="nucleotide sequence ID" value="NZ_VKKU01000002.1"/>
</dbReference>
<comment type="catalytic activity">
    <reaction evidence="1">
        <text>ATP + protein L-histidine = ADP + protein N-phospho-L-histidine.</text>
        <dbReference type="EC" id="2.7.13.3"/>
    </reaction>
</comment>
<evidence type="ECO:0000313" key="11">
    <source>
        <dbReference type="EMBL" id="TSB01854.1"/>
    </source>
</evidence>
<keyword evidence="6" id="KW-0418">Kinase</keyword>
<organism evidence="11 12">
    <name type="scientific">Sphingorhabdus contaminans</name>
    <dbReference type="NCBI Taxonomy" id="1343899"/>
    <lineage>
        <taxon>Bacteria</taxon>
        <taxon>Pseudomonadati</taxon>
        <taxon>Pseudomonadota</taxon>
        <taxon>Alphaproteobacteria</taxon>
        <taxon>Sphingomonadales</taxon>
        <taxon>Sphingomonadaceae</taxon>
        <taxon>Sphingorhabdus</taxon>
    </lineage>
</organism>
<dbReference type="Proteomes" id="UP000320160">
    <property type="component" value="Unassembled WGS sequence"/>
</dbReference>
<keyword evidence="12" id="KW-1185">Reference proteome</keyword>
<feature type="transmembrane region" description="Helical" evidence="9">
    <location>
        <begin position="22"/>
        <end position="40"/>
    </location>
</feature>
<dbReference type="CDD" id="cd16917">
    <property type="entry name" value="HATPase_UhpB-NarQ-NarX-like"/>
    <property type="match status" value="1"/>
</dbReference>
<evidence type="ECO:0000256" key="2">
    <source>
        <dbReference type="ARBA" id="ARBA00012438"/>
    </source>
</evidence>
<evidence type="ECO:0000256" key="3">
    <source>
        <dbReference type="ARBA" id="ARBA00022553"/>
    </source>
</evidence>
<dbReference type="InterPro" id="IPR011712">
    <property type="entry name" value="Sig_transdc_His_kin_sub3_dim/P"/>
</dbReference>
<dbReference type="Gene3D" id="3.30.565.10">
    <property type="entry name" value="Histidine kinase-like ATPase, C-terminal domain"/>
    <property type="match status" value="1"/>
</dbReference>
<feature type="transmembrane region" description="Helical" evidence="9">
    <location>
        <begin position="120"/>
        <end position="141"/>
    </location>
</feature>
<keyword evidence="9" id="KW-0472">Membrane</keyword>
<dbReference type="EMBL" id="VKKU01000002">
    <property type="protein sequence ID" value="TSB01854.1"/>
    <property type="molecule type" value="Genomic_DNA"/>
</dbReference>
<dbReference type="PANTHER" id="PTHR24421">
    <property type="entry name" value="NITRATE/NITRITE SENSOR PROTEIN NARX-RELATED"/>
    <property type="match status" value="1"/>
</dbReference>
<feature type="domain" description="Histidine kinase/HSP90-like ATPase" evidence="10">
    <location>
        <begin position="455"/>
        <end position="544"/>
    </location>
</feature>
<dbReference type="Pfam" id="PF07730">
    <property type="entry name" value="HisKA_3"/>
    <property type="match status" value="1"/>
</dbReference>
<evidence type="ECO:0000256" key="4">
    <source>
        <dbReference type="ARBA" id="ARBA00022679"/>
    </source>
</evidence>
<dbReference type="GO" id="GO:0005524">
    <property type="term" value="F:ATP binding"/>
    <property type="evidence" value="ECO:0007669"/>
    <property type="project" value="UniProtKB-KW"/>
</dbReference>
<keyword evidence="9" id="KW-1133">Transmembrane helix</keyword>
<keyword evidence="3" id="KW-0597">Phosphoprotein</keyword>
<dbReference type="OrthoDB" id="8013578at2"/>
<comment type="caution">
    <text evidence="11">The sequence shown here is derived from an EMBL/GenBank/DDBJ whole genome shotgun (WGS) entry which is preliminary data.</text>
</comment>
<dbReference type="SMART" id="SM00387">
    <property type="entry name" value="HATPase_c"/>
    <property type="match status" value="1"/>
</dbReference>
<evidence type="ECO:0000256" key="7">
    <source>
        <dbReference type="ARBA" id="ARBA00022840"/>
    </source>
</evidence>
<dbReference type="InterPro" id="IPR050482">
    <property type="entry name" value="Sensor_HK_TwoCompSys"/>
</dbReference>
<gene>
    <name evidence="11" type="ORF">FOM92_11865</name>
</gene>
<dbReference type="GO" id="GO:0016020">
    <property type="term" value="C:membrane"/>
    <property type="evidence" value="ECO:0007669"/>
    <property type="project" value="InterPro"/>
</dbReference>
<dbReference type="GO" id="GO:0046983">
    <property type="term" value="F:protein dimerization activity"/>
    <property type="evidence" value="ECO:0007669"/>
    <property type="project" value="InterPro"/>
</dbReference>
<name>A0A553WAY7_9SPHN</name>
<dbReference type="InterPro" id="IPR003594">
    <property type="entry name" value="HATPase_dom"/>
</dbReference>
<evidence type="ECO:0000313" key="12">
    <source>
        <dbReference type="Proteomes" id="UP000320160"/>
    </source>
</evidence>
<accession>A0A553WAY7</accession>
<evidence type="ECO:0000259" key="10">
    <source>
        <dbReference type="SMART" id="SM00387"/>
    </source>
</evidence>
<dbReference type="PANTHER" id="PTHR24421:SF10">
    <property type="entry name" value="NITRATE_NITRITE SENSOR PROTEIN NARQ"/>
    <property type="match status" value="1"/>
</dbReference>
<reference evidence="11 12" key="1">
    <citation type="submission" date="2019-07" db="EMBL/GenBank/DDBJ databases">
        <authorList>
            <person name="Park M."/>
        </authorList>
    </citation>
    <scope>NUCLEOTIDE SEQUENCE [LARGE SCALE GENOMIC DNA]</scope>
    <source>
        <strain evidence="11 12">KCTC32445</strain>
    </source>
</reference>
<sequence length="547" mass="60752">MTRHPKWLQVRNVLASSNPEKLIGYGRLLTVVFAIIAMYLDPTQPRRFQSEAQFILAIYATISVVTLLFPIKQPIDSPVHIPFHLLDAAFLGSLTFLSNELTSPFFSFLPFTLLSMTIRWGFIGAVAGAIIIEITLLIVGIPDVLDGESELNYLIMRSAYFMVAAIMLAHFGAHRERNQDRLMALANWRSRLLRKDQGEWIDNICSQAAVVLGSKCVVVLWRHQDDARGRSATWWSGTVTRTELSSIEEIDQIERAIVAGSAGDQGRRLDPAENLAIARLSAPQIETTLTASSNGYLSSFSSIETRGMIWALDPDCRPEDAKLLLGILAKQIGSELERLDLLQELSTNIRSEERVRLAQDLHDSVLQDMTATSIKLKALSNADALHHPQLTEIQKIVTDSQRRIRHFVEEQRFPPAQSPESPVKSMLTFMDELARNWSIGATFKWNSDKLDTLSTYLADIQQLVSEAASNAVRHGKATELSVMALQRDDVIELEISDNGIGLADSSAPTGSLSMHARVGSLGGNMVLNSERSGLSMTITLPVQRRRP</sequence>
<proteinExistence type="predicted"/>
<dbReference type="EC" id="2.7.13.3" evidence="2"/>
<evidence type="ECO:0000256" key="8">
    <source>
        <dbReference type="ARBA" id="ARBA00023012"/>
    </source>
</evidence>
<dbReference type="InterPro" id="IPR036890">
    <property type="entry name" value="HATPase_C_sf"/>
</dbReference>
<keyword evidence="9" id="KW-0812">Transmembrane</keyword>
<dbReference type="SUPFAM" id="SSF55874">
    <property type="entry name" value="ATPase domain of HSP90 chaperone/DNA topoisomerase II/histidine kinase"/>
    <property type="match status" value="1"/>
</dbReference>
<keyword evidence="4" id="KW-0808">Transferase</keyword>
<evidence type="ECO:0000256" key="1">
    <source>
        <dbReference type="ARBA" id="ARBA00000085"/>
    </source>
</evidence>
<dbReference type="Gene3D" id="1.20.5.1930">
    <property type="match status" value="1"/>
</dbReference>
<feature type="transmembrane region" description="Helical" evidence="9">
    <location>
        <begin position="52"/>
        <end position="69"/>
    </location>
</feature>
<dbReference type="Pfam" id="PF02518">
    <property type="entry name" value="HATPase_c"/>
    <property type="match status" value="1"/>
</dbReference>
<dbReference type="AlphaFoldDB" id="A0A553WAY7"/>
<protein>
    <recommendedName>
        <fullName evidence="2">histidine kinase</fullName>
        <ecNumber evidence="2">2.7.13.3</ecNumber>
    </recommendedName>
</protein>
<keyword evidence="5" id="KW-0547">Nucleotide-binding</keyword>
<feature type="transmembrane region" description="Helical" evidence="9">
    <location>
        <begin position="153"/>
        <end position="173"/>
    </location>
</feature>
<dbReference type="GO" id="GO:0000155">
    <property type="term" value="F:phosphorelay sensor kinase activity"/>
    <property type="evidence" value="ECO:0007669"/>
    <property type="project" value="InterPro"/>
</dbReference>
<evidence type="ECO:0000256" key="5">
    <source>
        <dbReference type="ARBA" id="ARBA00022741"/>
    </source>
</evidence>
<evidence type="ECO:0000256" key="9">
    <source>
        <dbReference type="SAM" id="Phobius"/>
    </source>
</evidence>
<keyword evidence="7" id="KW-0067">ATP-binding</keyword>